<feature type="region of interest" description="Disordered" evidence="2">
    <location>
        <begin position="21"/>
        <end position="114"/>
    </location>
</feature>
<evidence type="ECO:0000313" key="3">
    <source>
        <dbReference type="EMBL" id="KAJ7755578.1"/>
    </source>
</evidence>
<keyword evidence="4" id="KW-1185">Reference proteome</keyword>
<protein>
    <submittedName>
        <fullName evidence="3">Uncharacterized protein</fullName>
    </submittedName>
</protein>
<name>A0AAD7J4Q7_9AGAR</name>
<gene>
    <name evidence="3" type="ORF">B0H16DRAFT_1722297</name>
</gene>
<organism evidence="3 4">
    <name type="scientific">Mycena metata</name>
    <dbReference type="NCBI Taxonomy" id="1033252"/>
    <lineage>
        <taxon>Eukaryota</taxon>
        <taxon>Fungi</taxon>
        <taxon>Dikarya</taxon>
        <taxon>Basidiomycota</taxon>
        <taxon>Agaricomycotina</taxon>
        <taxon>Agaricomycetes</taxon>
        <taxon>Agaricomycetidae</taxon>
        <taxon>Agaricales</taxon>
        <taxon>Marasmiineae</taxon>
        <taxon>Mycenaceae</taxon>
        <taxon>Mycena</taxon>
    </lineage>
</organism>
<evidence type="ECO:0000313" key="4">
    <source>
        <dbReference type="Proteomes" id="UP001215598"/>
    </source>
</evidence>
<sequence>MGDDYISSFFDSHNTLLTHLQQPSASPSSFGRLPAGHMCTPSNPTSPLSSMMSPSAADFSIGSPPRSTSRPPSRNACVLPPLLPPMPNRNRKNGGDNNNHDSDSDSDEDKVGRRDMVFDHNRSTASSTVSMMPQEHVEALQRVNDDLARKLADTERMMQGKLAEQEADAAKREEKESRSKERQNSTQIGALEAEVVNVAKQLETSKVSYNNLQRQYMDQCASAEKYRNDLREHEETLRSLCESASLTQIEIARYAREHKVYAERITQMERELAGAMQAHVWLEEQTQENMLFFYPSPLLSILAPALELGLEFHRCILPAHNVNDMYCKGKAHPACAGVSVCARWSEAPVEGAGWGDAEALLASGVLGCGAQLQDGRHGRGVEPKDVDGRVELAARGGQLIQRSVVRTGFRIAAVHVEAVRQTSCGVGNACGGGTDVHVSIQR</sequence>
<feature type="compositionally biased region" description="Basic and acidic residues" evidence="2">
    <location>
        <begin position="98"/>
        <end position="114"/>
    </location>
</feature>
<evidence type="ECO:0000256" key="1">
    <source>
        <dbReference type="SAM" id="Coils"/>
    </source>
</evidence>
<feature type="compositionally biased region" description="Low complexity" evidence="2">
    <location>
        <begin position="63"/>
        <end position="74"/>
    </location>
</feature>
<feature type="compositionally biased region" description="Basic and acidic residues" evidence="2">
    <location>
        <begin position="168"/>
        <end position="183"/>
    </location>
</feature>
<feature type="coiled-coil region" evidence="1">
    <location>
        <begin position="223"/>
        <end position="271"/>
    </location>
</feature>
<evidence type="ECO:0000256" key="2">
    <source>
        <dbReference type="SAM" id="MobiDB-lite"/>
    </source>
</evidence>
<feature type="region of interest" description="Disordered" evidence="2">
    <location>
        <begin position="160"/>
        <end position="186"/>
    </location>
</feature>
<proteinExistence type="predicted"/>
<reference evidence="3" key="1">
    <citation type="submission" date="2023-03" db="EMBL/GenBank/DDBJ databases">
        <title>Massive genome expansion in bonnet fungi (Mycena s.s.) driven by repeated elements and novel gene families across ecological guilds.</title>
        <authorList>
            <consortium name="Lawrence Berkeley National Laboratory"/>
            <person name="Harder C.B."/>
            <person name="Miyauchi S."/>
            <person name="Viragh M."/>
            <person name="Kuo A."/>
            <person name="Thoen E."/>
            <person name="Andreopoulos B."/>
            <person name="Lu D."/>
            <person name="Skrede I."/>
            <person name="Drula E."/>
            <person name="Henrissat B."/>
            <person name="Morin E."/>
            <person name="Kohler A."/>
            <person name="Barry K."/>
            <person name="LaButti K."/>
            <person name="Morin E."/>
            <person name="Salamov A."/>
            <person name="Lipzen A."/>
            <person name="Mereny Z."/>
            <person name="Hegedus B."/>
            <person name="Baldrian P."/>
            <person name="Stursova M."/>
            <person name="Weitz H."/>
            <person name="Taylor A."/>
            <person name="Grigoriev I.V."/>
            <person name="Nagy L.G."/>
            <person name="Martin F."/>
            <person name="Kauserud H."/>
        </authorList>
    </citation>
    <scope>NUCLEOTIDE SEQUENCE</scope>
    <source>
        <strain evidence="3">CBHHK182m</strain>
    </source>
</reference>
<comment type="caution">
    <text evidence="3">The sequence shown here is derived from an EMBL/GenBank/DDBJ whole genome shotgun (WGS) entry which is preliminary data.</text>
</comment>
<dbReference type="Proteomes" id="UP001215598">
    <property type="component" value="Unassembled WGS sequence"/>
</dbReference>
<keyword evidence="1" id="KW-0175">Coiled coil</keyword>
<dbReference type="AlphaFoldDB" id="A0AAD7J4Q7"/>
<dbReference type="EMBL" id="JARKIB010000049">
    <property type="protein sequence ID" value="KAJ7755578.1"/>
    <property type="molecule type" value="Genomic_DNA"/>
</dbReference>
<accession>A0AAD7J4Q7</accession>
<feature type="compositionally biased region" description="Low complexity" evidence="2">
    <location>
        <begin position="40"/>
        <end position="55"/>
    </location>
</feature>